<proteinExistence type="inferred from homology"/>
<evidence type="ECO:0000313" key="7">
    <source>
        <dbReference type="EMBL" id="PXF49223.1"/>
    </source>
</evidence>
<dbReference type="GO" id="GO:0008173">
    <property type="term" value="F:RNA methyltransferase activity"/>
    <property type="evidence" value="ECO:0007669"/>
    <property type="project" value="InterPro"/>
</dbReference>
<feature type="compositionally biased region" description="Acidic residues" evidence="5">
    <location>
        <begin position="293"/>
        <end position="302"/>
    </location>
</feature>
<dbReference type="GO" id="GO:0003723">
    <property type="term" value="F:RNA binding"/>
    <property type="evidence" value="ECO:0007669"/>
    <property type="project" value="InterPro"/>
</dbReference>
<keyword evidence="2" id="KW-0489">Methyltransferase</keyword>
<evidence type="ECO:0000259" key="6">
    <source>
        <dbReference type="Pfam" id="PF00588"/>
    </source>
</evidence>
<dbReference type="GO" id="GO:0002128">
    <property type="term" value="P:tRNA nucleoside ribose methylation"/>
    <property type="evidence" value="ECO:0007669"/>
    <property type="project" value="TreeGrafter"/>
</dbReference>
<name>A0A2V3J4I6_9FLOR</name>
<keyword evidence="8" id="KW-1185">Reference proteome</keyword>
<feature type="domain" description="tRNA/rRNA methyltransferase SpoU type" evidence="6">
    <location>
        <begin position="143"/>
        <end position="272"/>
    </location>
</feature>
<evidence type="ECO:0000256" key="3">
    <source>
        <dbReference type="ARBA" id="ARBA00022679"/>
    </source>
</evidence>
<dbReference type="CDD" id="cd18098">
    <property type="entry name" value="SpoU-like"/>
    <property type="match status" value="1"/>
</dbReference>
<dbReference type="SUPFAM" id="SSF75217">
    <property type="entry name" value="alpha/beta knot"/>
    <property type="match status" value="1"/>
</dbReference>
<evidence type="ECO:0000256" key="5">
    <source>
        <dbReference type="SAM" id="MobiDB-lite"/>
    </source>
</evidence>
<feature type="region of interest" description="Disordered" evidence="5">
    <location>
        <begin position="283"/>
        <end position="302"/>
    </location>
</feature>
<keyword evidence="3" id="KW-0808">Transferase</keyword>
<dbReference type="InterPro" id="IPR004384">
    <property type="entry name" value="RNA_MeTrfase_TrmJ/LasT"/>
</dbReference>
<dbReference type="PANTHER" id="PTHR42786">
    <property type="entry name" value="TRNA/RRNA METHYLTRANSFERASE"/>
    <property type="match status" value="1"/>
</dbReference>
<dbReference type="GO" id="GO:0005829">
    <property type="term" value="C:cytosol"/>
    <property type="evidence" value="ECO:0007669"/>
    <property type="project" value="TreeGrafter"/>
</dbReference>
<dbReference type="InterPro" id="IPR029026">
    <property type="entry name" value="tRNA_m1G_MTases_N"/>
</dbReference>
<gene>
    <name evidence="7" type="ORF">BWQ96_01012</name>
</gene>
<evidence type="ECO:0000256" key="4">
    <source>
        <dbReference type="ARBA" id="ARBA00022691"/>
    </source>
</evidence>
<evidence type="ECO:0000256" key="2">
    <source>
        <dbReference type="ARBA" id="ARBA00022603"/>
    </source>
</evidence>
<dbReference type="InterPro" id="IPR029028">
    <property type="entry name" value="Alpha/beta_knot_MTases"/>
</dbReference>
<evidence type="ECO:0000256" key="1">
    <source>
        <dbReference type="ARBA" id="ARBA00007228"/>
    </source>
</evidence>
<keyword evidence="4" id="KW-0949">S-adenosyl-L-methionine</keyword>
<dbReference type="Gene3D" id="3.40.1280.10">
    <property type="match status" value="1"/>
</dbReference>
<dbReference type="OrthoDB" id="497832at2759"/>
<evidence type="ECO:0000313" key="8">
    <source>
        <dbReference type="Proteomes" id="UP000247409"/>
    </source>
</evidence>
<protein>
    <recommendedName>
        <fullName evidence="6">tRNA/rRNA methyltransferase SpoU type domain-containing protein</fullName>
    </recommendedName>
</protein>
<sequence>MSGPEDGGLHLRVRVYYQFEKPRNGYQLLVNVGRKWWHCENGKYHIDSSVVMDRLKHIDKRYTAHVYSEEVECFVKLEKEGGVAYLEEHERQKGVAPRLDVKLIEDGSDVKQREEIARSITCNSAQTSLTGCWFGIGIIRGKSASNHGSLWRSALQFGAALTFTIGKRYDKKVEGCADMYKTHRQIPCMAYENWETMLRNCAVDAKIVVVEYGGEDVSRFAHPKRAIYVLGSEDGGVPPSLVQRAHCHVSVPTAEGRPSSLNVAAAGAVVMYDRFVKVSGDGRNAKRGRAENGDDEDEKTVT</sequence>
<dbReference type="Pfam" id="PF00588">
    <property type="entry name" value="SpoU_methylase"/>
    <property type="match status" value="1"/>
</dbReference>
<dbReference type="AlphaFoldDB" id="A0A2V3J4I6"/>
<dbReference type="Proteomes" id="UP000247409">
    <property type="component" value="Unassembled WGS sequence"/>
</dbReference>
<comment type="caution">
    <text evidence="7">The sequence shown here is derived from an EMBL/GenBank/DDBJ whole genome shotgun (WGS) entry which is preliminary data.</text>
</comment>
<reference evidence="7 8" key="1">
    <citation type="journal article" date="2018" name="Mol. Biol. Evol.">
        <title>Analysis of the draft genome of the red seaweed Gracilariopsis chorda provides insights into genome size evolution in Rhodophyta.</title>
        <authorList>
            <person name="Lee J."/>
            <person name="Yang E.C."/>
            <person name="Graf L."/>
            <person name="Yang J.H."/>
            <person name="Qiu H."/>
            <person name="Zel Zion U."/>
            <person name="Chan C.X."/>
            <person name="Stephens T.G."/>
            <person name="Weber A.P.M."/>
            <person name="Boo G.H."/>
            <person name="Boo S.M."/>
            <person name="Kim K.M."/>
            <person name="Shin Y."/>
            <person name="Jung M."/>
            <person name="Lee S.J."/>
            <person name="Yim H.S."/>
            <person name="Lee J.H."/>
            <person name="Bhattacharya D."/>
            <person name="Yoon H.S."/>
        </authorList>
    </citation>
    <scope>NUCLEOTIDE SEQUENCE [LARGE SCALE GENOMIC DNA]</scope>
    <source>
        <strain evidence="7 8">SKKU-2015</strain>
        <tissue evidence="7">Whole body</tissue>
    </source>
</reference>
<dbReference type="InterPro" id="IPR001537">
    <property type="entry name" value="SpoU_MeTrfase"/>
</dbReference>
<accession>A0A2V3J4I6</accession>
<comment type="similarity">
    <text evidence="1">Belongs to the class IV-like SAM-binding methyltransferase superfamily. RNA methyltransferase TrmH family.</text>
</comment>
<organism evidence="7 8">
    <name type="scientific">Gracilariopsis chorda</name>
    <dbReference type="NCBI Taxonomy" id="448386"/>
    <lineage>
        <taxon>Eukaryota</taxon>
        <taxon>Rhodophyta</taxon>
        <taxon>Florideophyceae</taxon>
        <taxon>Rhodymeniophycidae</taxon>
        <taxon>Gracilariales</taxon>
        <taxon>Gracilariaceae</taxon>
        <taxon>Gracilariopsis</taxon>
    </lineage>
</organism>
<dbReference type="EMBL" id="NBIV01000007">
    <property type="protein sequence ID" value="PXF49223.1"/>
    <property type="molecule type" value="Genomic_DNA"/>
</dbReference>
<dbReference type="PANTHER" id="PTHR42786:SF6">
    <property type="entry name" value="TRNA_RRNA METHYLTRANSFERASE SPOU TYPE DOMAIN-CONTAINING PROTEIN"/>
    <property type="match status" value="1"/>
</dbReference>